<proteinExistence type="predicted"/>
<evidence type="ECO:0000313" key="1">
    <source>
        <dbReference type="EMBL" id="SFM91998.1"/>
    </source>
</evidence>
<protein>
    <recommendedName>
        <fullName evidence="3">Helix-turn-helix domain-containing protein</fullName>
    </recommendedName>
</protein>
<dbReference type="STRING" id="582667.SAMN05192568_107611"/>
<dbReference type="RefSeq" id="WP_092047116.1">
    <property type="nucleotide sequence ID" value="NZ_FOTK01000076.1"/>
</dbReference>
<evidence type="ECO:0000313" key="2">
    <source>
        <dbReference type="Proteomes" id="UP000199048"/>
    </source>
</evidence>
<name>A0A1I4USV0_9HYPH</name>
<keyword evidence="2" id="KW-1185">Reference proteome</keyword>
<dbReference type="Proteomes" id="UP000199048">
    <property type="component" value="Unassembled WGS sequence"/>
</dbReference>
<accession>A0A1I4USV0</accession>
<organism evidence="1 2">
    <name type="scientific">Methylobacterium pseudosasicola</name>
    <dbReference type="NCBI Taxonomy" id="582667"/>
    <lineage>
        <taxon>Bacteria</taxon>
        <taxon>Pseudomonadati</taxon>
        <taxon>Pseudomonadota</taxon>
        <taxon>Alphaproteobacteria</taxon>
        <taxon>Hyphomicrobiales</taxon>
        <taxon>Methylobacteriaceae</taxon>
        <taxon>Methylobacterium</taxon>
    </lineage>
</organism>
<gene>
    <name evidence="1" type="ORF">SAMN05192568_107611</name>
</gene>
<dbReference type="EMBL" id="FOTK01000076">
    <property type="protein sequence ID" value="SFM91998.1"/>
    <property type="molecule type" value="Genomic_DNA"/>
</dbReference>
<reference evidence="2" key="1">
    <citation type="submission" date="2016-10" db="EMBL/GenBank/DDBJ databases">
        <authorList>
            <person name="Varghese N."/>
            <person name="Submissions S."/>
        </authorList>
    </citation>
    <scope>NUCLEOTIDE SEQUENCE [LARGE SCALE GENOMIC DNA]</scope>
    <source>
        <strain evidence="2">BL36</strain>
    </source>
</reference>
<evidence type="ECO:0008006" key="3">
    <source>
        <dbReference type="Google" id="ProtNLM"/>
    </source>
</evidence>
<sequence length="82" mass="8767">MPEQVTSAAKPSIADDIAKVMREAVIDPETYGRLLQLGRGATYRALAKGVPIEPIRAGKAFRIPTPPLRRLLQLDGADTAAA</sequence>
<dbReference type="AlphaFoldDB" id="A0A1I4USV0"/>